<evidence type="ECO:0008006" key="3">
    <source>
        <dbReference type="Google" id="ProtNLM"/>
    </source>
</evidence>
<dbReference type="Pfam" id="PF06101">
    <property type="entry name" value="Vps62"/>
    <property type="match status" value="1"/>
</dbReference>
<name>A0A9R0JUE2_SPIOL</name>
<dbReference type="PANTHER" id="PTHR48173:SF2">
    <property type="entry name" value="VACUOLAR PROTEIN SORTING-ASSOCIATED PROTEIN 62"/>
    <property type="match status" value="1"/>
</dbReference>
<organism evidence="1 2">
    <name type="scientific">Spinacia oleracea</name>
    <name type="common">Spinach</name>
    <dbReference type="NCBI Taxonomy" id="3562"/>
    <lineage>
        <taxon>Eukaryota</taxon>
        <taxon>Viridiplantae</taxon>
        <taxon>Streptophyta</taxon>
        <taxon>Embryophyta</taxon>
        <taxon>Tracheophyta</taxon>
        <taxon>Spermatophyta</taxon>
        <taxon>Magnoliopsida</taxon>
        <taxon>eudicotyledons</taxon>
        <taxon>Gunneridae</taxon>
        <taxon>Pentapetalae</taxon>
        <taxon>Caryophyllales</taxon>
        <taxon>Chenopodiaceae</taxon>
        <taxon>Chenopodioideae</taxon>
        <taxon>Anserineae</taxon>
        <taxon>Spinacia</taxon>
    </lineage>
</organism>
<dbReference type="GeneID" id="110787141"/>
<dbReference type="KEGG" id="soe:110787141"/>
<dbReference type="PANTHER" id="PTHR48173">
    <property type="entry name" value="GNK2-HOMOLOGOUS DOMAIN-CONTAINING PROTEIN"/>
    <property type="match status" value="1"/>
</dbReference>
<dbReference type="InterPro" id="IPR009291">
    <property type="entry name" value="Vps62"/>
</dbReference>
<dbReference type="RefSeq" id="XP_021847404.1">
    <property type="nucleotide sequence ID" value="XM_021991712.2"/>
</dbReference>
<proteinExistence type="predicted"/>
<evidence type="ECO:0000313" key="1">
    <source>
        <dbReference type="Proteomes" id="UP000813463"/>
    </source>
</evidence>
<evidence type="ECO:0000313" key="2">
    <source>
        <dbReference type="RefSeq" id="XP_021847404.1"/>
    </source>
</evidence>
<reference evidence="2" key="2">
    <citation type="submission" date="2025-08" db="UniProtKB">
        <authorList>
            <consortium name="RefSeq"/>
        </authorList>
    </citation>
    <scope>IDENTIFICATION</scope>
    <source>
        <tissue evidence="2">Leaf</tissue>
    </source>
</reference>
<dbReference type="OrthoDB" id="188042at2759"/>
<protein>
    <recommendedName>
        <fullName evidence="3">Vacuolar protein sorting-associated protein 62</fullName>
    </recommendedName>
</protein>
<reference evidence="1" key="1">
    <citation type="journal article" date="2021" name="Nat. Commun.">
        <title>Genomic analyses provide insights into spinach domestication and the genetic basis of agronomic traits.</title>
        <authorList>
            <person name="Cai X."/>
            <person name="Sun X."/>
            <person name="Xu C."/>
            <person name="Sun H."/>
            <person name="Wang X."/>
            <person name="Ge C."/>
            <person name="Zhang Z."/>
            <person name="Wang Q."/>
            <person name="Fei Z."/>
            <person name="Jiao C."/>
            <person name="Wang Q."/>
        </authorList>
    </citation>
    <scope>NUCLEOTIDE SEQUENCE [LARGE SCALE GENOMIC DNA]</scope>
    <source>
        <strain evidence="1">cv. Varoflay</strain>
    </source>
</reference>
<dbReference type="AlphaFoldDB" id="A0A9R0JUE2"/>
<gene>
    <name evidence="2" type="primary">LOC110787141</name>
</gene>
<keyword evidence="1" id="KW-1185">Reference proteome</keyword>
<accession>A0A9R0JUE2</accession>
<dbReference type="Proteomes" id="UP000813463">
    <property type="component" value="Chromosome 1"/>
</dbReference>
<sequence length="523" mass="58517">MFSCQRITGTYSLSFPPSFTSFLLPAPLPTWPQGRGFATGTINLGDLEVTEISRFEFVWGSHLSHDKRKSVSFYKPLGIPEGFFCLGHYCQPNGKPLNGYVLVAKDLVSQNRGITDSDNEPVSVYSPALSKPLDYTLVWNSDDGMAIRDQPSFFWVPKPPRGYKALGFVVLTRRGKPHLDEVRCVREDLVDDCETSGLLFETLSKFRKISFKVFETRPCNGGMLGKGVSVGTFFCNSQFTGGEEPSIVCLKNKNSKWQHGLPNLDQIHALIQHYGPTIFFHPKEVYFPSSVPWFFEHGALLFKTGQSTGESVNSDGSNLPNSGTNDGEFWLDFPSDHDKRKALKSGSLENAQLYVHVKPALGGTFIDIAMWLFSPFNGPSTLKIGPTNISLRKTSEHIVDWEHFTLRISNFTGELHCMYFSQHNDGLWISACDLEFIEGNRPVLYSSKSGHATFAHPGTYLQGSSILGIGIRDDCCRSDFCLDSSTQYQIVAAEYLGNEVVEPSWLQFMRELVPKVIFDQETV</sequence>